<sequence>MQSYLDAYYYLEKANKSSKDPSYCSRSEKDEEIEQKAFNRTFQDPSNLSERFIQFIDKCPYNYEMIKSYYVPYKTLVRASSVEYLFAFDEARILVGKKVESKNIEKNSLFYYIRSALIFLSEKAGIFAVFTDIHSNILNFLPTSYLNLSKRIAQHSSKLFAQFYLLATMNMNINFVNFKETMTLKESEDLQHFFQYGRPLWGSLLMPSSDTKGMEPE</sequence>
<keyword evidence="2" id="KW-1185">Reference proteome</keyword>
<proteinExistence type="predicted"/>
<feature type="non-terminal residue" evidence="1">
    <location>
        <position position="217"/>
    </location>
</feature>
<protein>
    <submittedName>
        <fullName evidence="1">21476_t:CDS:1</fullName>
    </submittedName>
</protein>
<evidence type="ECO:0000313" key="2">
    <source>
        <dbReference type="Proteomes" id="UP000789759"/>
    </source>
</evidence>
<dbReference type="PANTHER" id="PTHR33266">
    <property type="entry name" value="CHROMOSOME 15, WHOLE GENOME SHOTGUN SEQUENCE"/>
    <property type="match status" value="1"/>
</dbReference>
<evidence type="ECO:0000313" key="1">
    <source>
        <dbReference type="EMBL" id="CAG8813383.1"/>
    </source>
</evidence>
<comment type="caution">
    <text evidence="1">The sequence shown here is derived from an EMBL/GenBank/DDBJ whole genome shotgun (WGS) entry which is preliminary data.</text>
</comment>
<dbReference type="AlphaFoldDB" id="A0A9N9K755"/>
<dbReference type="OrthoDB" id="2367476at2759"/>
<dbReference type="EMBL" id="CAJVQA010040834">
    <property type="protein sequence ID" value="CAG8813383.1"/>
    <property type="molecule type" value="Genomic_DNA"/>
</dbReference>
<accession>A0A9N9K755</accession>
<organism evidence="1 2">
    <name type="scientific">Cetraspora pellucida</name>
    <dbReference type="NCBI Taxonomy" id="1433469"/>
    <lineage>
        <taxon>Eukaryota</taxon>
        <taxon>Fungi</taxon>
        <taxon>Fungi incertae sedis</taxon>
        <taxon>Mucoromycota</taxon>
        <taxon>Glomeromycotina</taxon>
        <taxon>Glomeromycetes</taxon>
        <taxon>Diversisporales</taxon>
        <taxon>Gigasporaceae</taxon>
        <taxon>Cetraspora</taxon>
    </lineage>
</organism>
<reference evidence="1" key="1">
    <citation type="submission" date="2021-06" db="EMBL/GenBank/DDBJ databases">
        <authorList>
            <person name="Kallberg Y."/>
            <person name="Tangrot J."/>
            <person name="Rosling A."/>
        </authorList>
    </citation>
    <scope>NUCLEOTIDE SEQUENCE</scope>
    <source>
        <strain evidence="1">FL966</strain>
    </source>
</reference>
<dbReference type="PANTHER" id="PTHR33266:SF1">
    <property type="entry name" value="F-BOX DOMAIN-CONTAINING PROTEIN"/>
    <property type="match status" value="1"/>
</dbReference>
<name>A0A9N9K755_9GLOM</name>
<dbReference type="Proteomes" id="UP000789759">
    <property type="component" value="Unassembled WGS sequence"/>
</dbReference>
<gene>
    <name evidence="1" type="ORF">CPELLU_LOCUS18903</name>
</gene>